<dbReference type="AlphaFoldDB" id="A0A4U0H267"/>
<keyword evidence="1" id="KW-0812">Transmembrane</keyword>
<accession>A0A4U0H267</accession>
<comment type="caution">
    <text evidence="2">The sequence shown here is derived from an EMBL/GenBank/DDBJ whole genome shotgun (WGS) entry which is preliminary data.</text>
</comment>
<keyword evidence="1" id="KW-1133">Transmembrane helix</keyword>
<proteinExistence type="predicted"/>
<dbReference type="Proteomes" id="UP000309872">
    <property type="component" value="Unassembled WGS sequence"/>
</dbReference>
<sequence>MKQKRSKRIWFIAIPVILILVYLIWQAYSQPGLQDIPGNFEEVAFVRNEQNKGGVVRIYAVTVGDPSVANYDACADLFPTNDFNSITTIYFFDKSSPYPTSLTVESPHYDTTRYSALYIAKRRGTD</sequence>
<keyword evidence="1" id="KW-0472">Membrane</keyword>
<dbReference type="EMBL" id="SUKA01000003">
    <property type="protein sequence ID" value="TJY65548.1"/>
    <property type="molecule type" value="Genomic_DNA"/>
</dbReference>
<organism evidence="2 3">
    <name type="scientific">Sphingobacterium alkalisoli</name>
    <dbReference type="NCBI Taxonomy" id="1874115"/>
    <lineage>
        <taxon>Bacteria</taxon>
        <taxon>Pseudomonadati</taxon>
        <taxon>Bacteroidota</taxon>
        <taxon>Sphingobacteriia</taxon>
        <taxon>Sphingobacteriales</taxon>
        <taxon>Sphingobacteriaceae</taxon>
        <taxon>Sphingobacterium</taxon>
    </lineage>
</organism>
<name>A0A4U0H267_9SPHI</name>
<evidence type="ECO:0000313" key="3">
    <source>
        <dbReference type="Proteomes" id="UP000309872"/>
    </source>
</evidence>
<feature type="transmembrane region" description="Helical" evidence="1">
    <location>
        <begin position="9"/>
        <end position="28"/>
    </location>
</feature>
<gene>
    <name evidence="2" type="ORF">FAZ19_10440</name>
</gene>
<keyword evidence="3" id="KW-1185">Reference proteome</keyword>
<reference evidence="2 3" key="1">
    <citation type="submission" date="2019-04" db="EMBL/GenBank/DDBJ databases">
        <title>Sphingobacterium olei sp. nov., isolated from oil-contaminated soil.</title>
        <authorList>
            <person name="Liu B."/>
        </authorList>
    </citation>
    <scope>NUCLEOTIDE SEQUENCE [LARGE SCALE GENOMIC DNA]</scope>
    <source>
        <strain evidence="2 3">Y3L14</strain>
    </source>
</reference>
<dbReference type="OrthoDB" id="709006at2"/>
<dbReference type="RefSeq" id="WP_136820677.1">
    <property type="nucleotide sequence ID" value="NZ_BMJX01000003.1"/>
</dbReference>
<protein>
    <submittedName>
        <fullName evidence="2">Uncharacterized protein</fullName>
    </submittedName>
</protein>
<evidence type="ECO:0000256" key="1">
    <source>
        <dbReference type="SAM" id="Phobius"/>
    </source>
</evidence>
<evidence type="ECO:0000313" key="2">
    <source>
        <dbReference type="EMBL" id="TJY65548.1"/>
    </source>
</evidence>